<organism evidence="1 2">
    <name type="scientific">Franzmannia pantelleriensis</name>
    <dbReference type="NCBI Taxonomy" id="48727"/>
    <lineage>
        <taxon>Bacteria</taxon>
        <taxon>Pseudomonadati</taxon>
        <taxon>Pseudomonadota</taxon>
        <taxon>Gammaproteobacteria</taxon>
        <taxon>Oceanospirillales</taxon>
        <taxon>Halomonadaceae</taxon>
        <taxon>Franzmannia</taxon>
    </lineage>
</organism>
<sequence length="84" mass="9598">MVAYLEDRPFLVFDEWAADQDPLFKEVFYREVLPELKRMGKAVLVISHDDRYFPLADRLVRLESGKLRLAEPSASEASVSPVAS</sequence>
<keyword evidence="2" id="KW-1185">Reference proteome</keyword>
<dbReference type="AlphaFoldDB" id="A0A1G9RBM2"/>
<dbReference type="Gene3D" id="3.40.50.300">
    <property type="entry name" value="P-loop containing nucleotide triphosphate hydrolases"/>
    <property type="match status" value="1"/>
</dbReference>
<proteinExistence type="predicted"/>
<accession>A0A1G9RBM2</accession>
<evidence type="ECO:0000313" key="2">
    <source>
        <dbReference type="Proteomes" id="UP000199107"/>
    </source>
</evidence>
<reference evidence="2" key="1">
    <citation type="submission" date="2016-10" db="EMBL/GenBank/DDBJ databases">
        <authorList>
            <person name="Varghese N."/>
            <person name="Submissions S."/>
        </authorList>
    </citation>
    <scope>NUCLEOTIDE SEQUENCE [LARGE SCALE GENOMIC DNA]</scope>
    <source>
        <strain evidence="2">AAP</strain>
    </source>
</reference>
<gene>
    <name evidence="1" type="ORF">SAMN05192555_110132</name>
</gene>
<evidence type="ECO:0000313" key="1">
    <source>
        <dbReference type="EMBL" id="SDM20561.1"/>
    </source>
</evidence>
<dbReference type="STRING" id="48727.SAMN05192555_110132"/>
<keyword evidence="1" id="KW-0067">ATP-binding</keyword>
<dbReference type="Proteomes" id="UP000199107">
    <property type="component" value="Unassembled WGS sequence"/>
</dbReference>
<dbReference type="GO" id="GO:0005524">
    <property type="term" value="F:ATP binding"/>
    <property type="evidence" value="ECO:0007669"/>
    <property type="project" value="UniProtKB-KW"/>
</dbReference>
<name>A0A1G9RBM2_9GAMM</name>
<protein>
    <submittedName>
        <fullName evidence="1">Putative ATP-binding cassette transporter</fullName>
    </submittedName>
</protein>
<dbReference type="SUPFAM" id="SSF52540">
    <property type="entry name" value="P-loop containing nucleoside triphosphate hydrolases"/>
    <property type="match status" value="1"/>
</dbReference>
<dbReference type="EMBL" id="FNGH01000010">
    <property type="protein sequence ID" value="SDM20561.1"/>
    <property type="molecule type" value="Genomic_DNA"/>
</dbReference>
<dbReference type="InterPro" id="IPR027417">
    <property type="entry name" value="P-loop_NTPase"/>
</dbReference>
<keyword evidence="1" id="KW-0547">Nucleotide-binding</keyword>